<gene>
    <name evidence="1" type="ORF">DF3PB_80012</name>
</gene>
<protein>
    <submittedName>
        <fullName evidence="1">Uncharacterized protein</fullName>
    </submittedName>
</protein>
<dbReference type="AlphaFoldDB" id="A0A380TLS5"/>
<dbReference type="EMBL" id="UIDG01000634">
    <property type="protein sequence ID" value="SUS08644.1"/>
    <property type="molecule type" value="Genomic_DNA"/>
</dbReference>
<reference evidence="1" key="1">
    <citation type="submission" date="2018-07" db="EMBL/GenBank/DDBJ databases">
        <authorList>
            <person name="Quirk P.G."/>
            <person name="Krulwich T.A."/>
        </authorList>
    </citation>
    <scope>NUCLEOTIDE SEQUENCE</scope>
</reference>
<organism evidence="1">
    <name type="scientific">metagenome</name>
    <dbReference type="NCBI Taxonomy" id="256318"/>
    <lineage>
        <taxon>unclassified sequences</taxon>
        <taxon>metagenomes</taxon>
    </lineage>
</organism>
<evidence type="ECO:0000313" key="1">
    <source>
        <dbReference type="EMBL" id="SUS08644.1"/>
    </source>
</evidence>
<name>A0A380TLS5_9ZZZZ</name>
<sequence length="150" mass="16442">MRREIDGHTYDTADARVIASHEAGSTHVHRMISLYRTSDGRYFIVEEREIHGVDGALLTPLTETMAREWLENHGRAELAGSLFKNGRIFLTIEVDSGLFRRIAAAAEDAGVSEQAWVLSVITATLDAKRGIATPGALALAPVHRLHPSDV</sequence>
<proteinExistence type="predicted"/>
<accession>A0A380TLS5</accession>